<dbReference type="EMBL" id="HBNS01028314">
    <property type="protein sequence ID" value="CAE4621255.1"/>
    <property type="molecule type" value="Transcribed_RNA"/>
</dbReference>
<evidence type="ECO:0000259" key="10">
    <source>
        <dbReference type="Pfam" id="PF02880"/>
    </source>
</evidence>
<dbReference type="PANTHER" id="PTHR45745">
    <property type="entry name" value="PHOSPHOMANNOMUTASE 45A"/>
    <property type="match status" value="1"/>
</dbReference>
<feature type="region of interest" description="Disordered" evidence="7">
    <location>
        <begin position="58"/>
        <end position="79"/>
    </location>
</feature>
<dbReference type="InterPro" id="IPR005844">
    <property type="entry name" value="A-D-PHexomutase_a/b/a-I"/>
</dbReference>
<dbReference type="GO" id="GO:0005634">
    <property type="term" value="C:nucleus"/>
    <property type="evidence" value="ECO:0007669"/>
    <property type="project" value="TreeGrafter"/>
</dbReference>
<dbReference type="GO" id="GO:0008973">
    <property type="term" value="F:phosphopentomutase activity"/>
    <property type="evidence" value="ECO:0007669"/>
    <property type="project" value="TreeGrafter"/>
</dbReference>
<evidence type="ECO:0000259" key="9">
    <source>
        <dbReference type="Pfam" id="PF02879"/>
    </source>
</evidence>
<feature type="domain" description="Alpha-D-phosphohexomutase alpha/beta/alpha" evidence="8">
    <location>
        <begin position="97"/>
        <end position="260"/>
    </location>
</feature>
<dbReference type="CDD" id="cd05799">
    <property type="entry name" value="PGM2"/>
    <property type="match status" value="1"/>
</dbReference>
<dbReference type="AlphaFoldDB" id="A0A7S4RPF3"/>
<dbReference type="GO" id="GO:0000287">
    <property type="term" value="F:magnesium ion binding"/>
    <property type="evidence" value="ECO:0007669"/>
    <property type="project" value="InterPro"/>
</dbReference>
<dbReference type="GO" id="GO:0005975">
    <property type="term" value="P:carbohydrate metabolic process"/>
    <property type="evidence" value="ECO:0007669"/>
    <property type="project" value="InterPro"/>
</dbReference>
<evidence type="ECO:0000259" key="8">
    <source>
        <dbReference type="Pfam" id="PF02878"/>
    </source>
</evidence>
<evidence type="ECO:0000256" key="6">
    <source>
        <dbReference type="ARBA" id="ARBA00023235"/>
    </source>
</evidence>
<dbReference type="SUPFAM" id="SSF55957">
    <property type="entry name" value="Phosphoglucomutase, C-terminal domain"/>
    <property type="match status" value="1"/>
</dbReference>
<dbReference type="InterPro" id="IPR005845">
    <property type="entry name" value="A-D-PHexomutase_a/b/a-II"/>
</dbReference>
<evidence type="ECO:0000256" key="2">
    <source>
        <dbReference type="ARBA" id="ARBA00010231"/>
    </source>
</evidence>
<feature type="domain" description="Alpha-D-phosphohexomutase alpha/beta/alpha" evidence="9">
    <location>
        <begin position="342"/>
        <end position="428"/>
    </location>
</feature>
<keyword evidence="6" id="KW-0413">Isomerase</keyword>
<evidence type="ECO:0000256" key="4">
    <source>
        <dbReference type="ARBA" id="ARBA00022723"/>
    </source>
</evidence>
<keyword evidence="5" id="KW-0460">Magnesium</keyword>
<proteinExistence type="inferred from homology"/>
<evidence type="ECO:0000256" key="5">
    <source>
        <dbReference type="ARBA" id="ARBA00022842"/>
    </source>
</evidence>
<evidence type="ECO:0000256" key="1">
    <source>
        <dbReference type="ARBA" id="ARBA00001946"/>
    </source>
</evidence>
<keyword evidence="3" id="KW-0597">Phosphoprotein</keyword>
<feature type="domain" description="Alpha-D-phosphohexomutase alpha/beta/alpha" evidence="10">
    <location>
        <begin position="439"/>
        <end position="565"/>
    </location>
</feature>
<dbReference type="InterPro" id="IPR036900">
    <property type="entry name" value="A-D-PHexomutase_C_sf"/>
</dbReference>
<reference evidence="11" key="1">
    <citation type="submission" date="2021-01" db="EMBL/GenBank/DDBJ databases">
        <authorList>
            <person name="Corre E."/>
            <person name="Pelletier E."/>
            <person name="Niang G."/>
            <person name="Scheremetjew M."/>
            <person name="Finn R."/>
            <person name="Kale V."/>
            <person name="Holt S."/>
            <person name="Cochrane G."/>
            <person name="Meng A."/>
            <person name="Brown T."/>
            <person name="Cohen L."/>
        </authorList>
    </citation>
    <scope>NUCLEOTIDE SEQUENCE</scope>
    <source>
        <strain evidence="11">GSO104</strain>
    </source>
</reference>
<protein>
    <recommendedName>
        <fullName evidence="12">Phosphoglucomutase</fullName>
    </recommendedName>
</protein>
<evidence type="ECO:0000313" key="11">
    <source>
        <dbReference type="EMBL" id="CAE4621255.1"/>
    </source>
</evidence>
<organism evidence="11">
    <name type="scientific">Ditylum brightwellii</name>
    <dbReference type="NCBI Taxonomy" id="49249"/>
    <lineage>
        <taxon>Eukaryota</taxon>
        <taxon>Sar</taxon>
        <taxon>Stramenopiles</taxon>
        <taxon>Ochrophyta</taxon>
        <taxon>Bacillariophyta</taxon>
        <taxon>Mediophyceae</taxon>
        <taxon>Lithodesmiophycidae</taxon>
        <taxon>Lithodesmiales</taxon>
        <taxon>Lithodesmiaceae</taxon>
        <taxon>Ditylum</taxon>
    </lineage>
</organism>
<evidence type="ECO:0000256" key="3">
    <source>
        <dbReference type="ARBA" id="ARBA00022553"/>
    </source>
</evidence>
<comment type="similarity">
    <text evidence="2">Belongs to the phosphohexose mutase family.</text>
</comment>
<name>A0A7S4RPF3_9STRA</name>
<dbReference type="InterPro" id="IPR005846">
    <property type="entry name" value="A-D-PHexomutase_a/b/a-III"/>
</dbReference>
<dbReference type="PROSITE" id="PS00710">
    <property type="entry name" value="PGM_PMM"/>
    <property type="match status" value="1"/>
</dbReference>
<dbReference type="SUPFAM" id="SSF53738">
    <property type="entry name" value="Phosphoglucomutase, first 3 domains"/>
    <property type="match status" value="3"/>
</dbReference>
<evidence type="ECO:0008006" key="12">
    <source>
        <dbReference type="Google" id="ProtNLM"/>
    </source>
</evidence>
<dbReference type="GO" id="GO:0006166">
    <property type="term" value="P:purine ribonucleoside salvage"/>
    <property type="evidence" value="ECO:0007669"/>
    <property type="project" value="TreeGrafter"/>
</dbReference>
<comment type="cofactor">
    <cofactor evidence="1">
        <name>Mg(2+)</name>
        <dbReference type="ChEBI" id="CHEBI:18420"/>
    </cofactor>
</comment>
<dbReference type="Pfam" id="PF02880">
    <property type="entry name" value="PGM_PMM_III"/>
    <property type="match status" value="1"/>
</dbReference>
<dbReference type="Pfam" id="PF02878">
    <property type="entry name" value="PGM_PMM_I"/>
    <property type="match status" value="1"/>
</dbReference>
<dbReference type="PANTHER" id="PTHR45745:SF1">
    <property type="entry name" value="PHOSPHOGLUCOMUTASE 2B-RELATED"/>
    <property type="match status" value="1"/>
</dbReference>
<dbReference type="Gene3D" id="3.40.120.10">
    <property type="entry name" value="Alpha-D-Glucose-1,6-Bisphosphate, subunit A, domain 3"/>
    <property type="match status" value="3"/>
</dbReference>
<dbReference type="InterPro" id="IPR016066">
    <property type="entry name" value="A-D-PHexomutase_CS"/>
</dbReference>
<sequence>MVKTVSPTSALSDNDDIPKNDVVKRARQWIEYDPNPITSSYVQNLIDRIVPDQTMTTTTANASDGIDSNNNNSNNNAKNELESLFPWNTNENKEKRIGFGTAGLRAKMKPGPMGMNDLVVIQTAQGLARYCQSLLPHVSSTTTDDDDDNDSKKNPPLVIVGYDHRCNKSLSLSSRKFALLTKLVFQHAGFHCLVLHDYVFTPLVPYAMTHYHRKNNKNAIALGIMITASHNPAFDNGYKVYALDAIQIRSPMDSEISSFILQNLVPWMDYHSAMKMYNIEEVIGDDNNDNQDDLSSWTDAEETSDLIKSYFESLQSSGLVTGVAKKSPLSSTPNNHDKCPHFAYTAMHGVGLPYAIQSFQTFFSSDLQSHFHTVLQQSKPDPTFPTVPFPNPEEKGALDIAMLFAEQEKCDIVIANDPDADRLAIAEKSRGTGEWTVFTGDQIGTMLGHWLWERIGKTCGQPVAMCASTVSSKMLSAIAQTEGFHFEDTLTGFKWIGSRASALQKEHGYRVLLTYEEAIGFCCGDVIFDKDGISALGVMSELAYHVYANEGSSLAQHMQGLYDKYGEFVSNNGYYICYDTSIPLKIFDRIRNGGKYIQQVGEKYDVTSIRDLGCPGYDSEQPDGKPTLPTSSSSPMMTVRFANGCVAQFRASGTEPKFKYYIELRGKPGIKRDIVVEELKCMSDAVLEELIRPEENGLVKP</sequence>
<dbReference type="Pfam" id="PF02879">
    <property type="entry name" value="PGM_PMM_II"/>
    <property type="match status" value="1"/>
</dbReference>
<gene>
    <name evidence="11" type="ORF">DBRI00130_LOCUS22273</name>
</gene>
<evidence type="ECO:0000256" key="7">
    <source>
        <dbReference type="SAM" id="MobiDB-lite"/>
    </source>
</evidence>
<keyword evidence="4" id="KW-0479">Metal-binding</keyword>
<accession>A0A7S4RPF3</accession>
<dbReference type="InterPro" id="IPR016055">
    <property type="entry name" value="A-D-PHexomutase_a/b/a-I/II/III"/>
</dbReference>